<protein>
    <submittedName>
        <fullName evidence="2">Serine/threonine protein phosphatase</fullName>
    </submittedName>
</protein>
<proteinExistence type="predicted"/>
<dbReference type="Proteomes" id="UP000715441">
    <property type="component" value="Unassembled WGS sequence"/>
</dbReference>
<accession>A0ABX1JAU2</accession>
<dbReference type="PROSITE" id="PS51746">
    <property type="entry name" value="PPM_2"/>
    <property type="match status" value="1"/>
</dbReference>
<dbReference type="RefSeq" id="WP_168519932.1">
    <property type="nucleotide sequence ID" value="NZ_JAAXLS010000028.1"/>
</dbReference>
<gene>
    <name evidence="2" type="ORF">HFP15_28975</name>
</gene>
<dbReference type="Gene3D" id="3.60.40.10">
    <property type="entry name" value="PPM-type phosphatase domain"/>
    <property type="match status" value="1"/>
</dbReference>
<comment type="caution">
    <text evidence="2">The sequence shown here is derived from an EMBL/GenBank/DDBJ whole genome shotgun (WGS) entry which is preliminary data.</text>
</comment>
<dbReference type="EMBL" id="JAAXLS010000028">
    <property type="protein sequence ID" value="NKQ56912.1"/>
    <property type="molecule type" value="Genomic_DNA"/>
</dbReference>
<sequence length="232" mass="23790">MINPLAQVVWHSASARGPRSVNADAASGFGEPPVFAVADGIGDSPAAARAARIAVSAAVLTSAGPVDSLLAAQGAVSGDPSSGDCVLVVAVPYAGGYHIGWVGDVRAYAWDGASLRQLTHDHTLAQYFRDRGQDASPQMEHMVTTSVRTAGATRFGLTALRRPAGLLLTTDGVHKRLPPATMAELLRRPSNSARSLVDAALAAGGTDNATALLVECEPRLSEPATEAFAVAA</sequence>
<dbReference type="SUPFAM" id="SSF81606">
    <property type="entry name" value="PP2C-like"/>
    <property type="match status" value="1"/>
</dbReference>
<evidence type="ECO:0000313" key="2">
    <source>
        <dbReference type="EMBL" id="NKQ56912.1"/>
    </source>
</evidence>
<keyword evidence="3" id="KW-1185">Reference proteome</keyword>
<dbReference type="SMART" id="SM00332">
    <property type="entry name" value="PP2Cc"/>
    <property type="match status" value="1"/>
</dbReference>
<evidence type="ECO:0000313" key="3">
    <source>
        <dbReference type="Proteomes" id="UP000715441"/>
    </source>
</evidence>
<organism evidence="2 3">
    <name type="scientific">Amycolatopsis acididurans</name>
    <dbReference type="NCBI Taxonomy" id="2724524"/>
    <lineage>
        <taxon>Bacteria</taxon>
        <taxon>Bacillati</taxon>
        <taxon>Actinomycetota</taxon>
        <taxon>Actinomycetes</taxon>
        <taxon>Pseudonocardiales</taxon>
        <taxon>Pseudonocardiaceae</taxon>
        <taxon>Amycolatopsis</taxon>
    </lineage>
</organism>
<evidence type="ECO:0000259" key="1">
    <source>
        <dbReference type="PROSITE" id="PS51746"/>
    </source>
</evidence>
<reference evidence="2 3" key="1">
    <citation type="submission" date="2020-04" db="EMBL/GenBank/DDBJ databases">
        <title>Novel species.</title>
        <authorList>
            <person name="Teo W.F.A."/>
            <person name="Lipun K."/>
            <person name="Srisuk N."/>
            <person name="Duangmal K."/>
        </authorList>
    </citation>
    <scope>NUCLEOTIDE SEQUENCE [LARGE SCALE GENOMIC DNA]</scope>
    <source>
        <strain evidence="2 3">K13G38</strain>
    </source>
</reference>
<dbReference type="InterPro" id="IPR001932">
    <property type="entry name" value="PPM-type_phosphatase-like_dom"/>
</dbReference>
<feature type="domain" description="PPM-type phosphatase" evidence="1">
    <location>
        <begin position="9"/>
        <end position="216"/>
    </location>
</feature>
<dbReference type="InterPro" id="IPR036457">
    <property type="entry name" value="PPM-type-like_dom_sf"/>
</dbReference>
<name>A0ABX1JAU2_9PSEU</name>